<comment type="similarity">
    <text evidence="1">Belongs to the 'phage' integrase family.</text>
</comment>
<name>A0ABQ6AZN0_9BRAD</name>
<dbReference type="PROSITE" id="PS51898">
    <property type="entry name" value="TYR_RECOMBINASE"/>
    <property type="match status" value="1"/>
</dbReference>
<dbReference type="SUPFAM" id="SSF56349">
    <property type="entry name" value="DNA breaking-rejoining enzymes"/>
    <property type="match status" value="1"/>
</dbReference>
<dbReference type="CDD" id="cd01189">
    <property type="entry name" value="INT_ICEBs1_C_like"/>
    <property type="match status" value="1"/>
</dbReference>
<evidence type="ECO:0000313" key="9">
    <source>
        <dbReference type="Proteomes" id="UP001156905"/>
    </source>
</evidence>
<dbReference type="Pfam" id="PF14659">
    <property type="entry name" value="Phage_int_SAM_3"/>
    <property type="match status" value="1"/>
</dbReference>
<dbReference type="InterPro" id="IPR044068">
    <property type="entry name" value="CB"/>
</dbReference>
<evidence type="ECO:0000256" key="1">
    <source>
        <dbReference type="ARBA" id="ARBA00008857"/>
    </source>
</evidence>
<dbReference type="Pfam" id="PF00589">
    <property type="entry name" value="Phage_integrase"/>
    <property type="match status" value="1"/>
</dbReference>
<keyword evidence="3 5" id="KW-0238">DNA-binding</keyword>
<evidence type="ECO:0000256" key="2">
    <source>
        <dbReference type="ARBA" id="ARBA00022908"/>
    </source>
</evidence>
<reference evidence="9" key="1">
    <citation type="journal article" date="2019" name="Int. J. Syst. Evol. Microbiol.">
        <title>The Global Catalogue of Microorganisms (GCM) 10K type strain sequencing project: providing services to taxonomists for standard genome sequencing and annotation.</title>
        <authorList>
            <consortium name="The Broad Institute Genomics Platform"/>
            <consortium name="The Broad Institute Genome Sequencing Center for Infectious Disease"/>
            <person name="Wu L."/>
            <person name="Ma J."/>
        </authorList>
    </citation>
    <scope>NUCLEOTIDE SEQUENCE [LARGE SCALE GENOMIC DNA]</scope>
    <source>
        <strain evidence="9">NBRC 102520</strain>
    </source>
</reference>
<keyword evidence="9" id="KW-1185">Reference proteome</keyword>
<evidence type="ECO:0000313" key="8">
    <source>
        <dbReference type="EMBL" id="GLR86539.1"/>
    </source>
</evidence>
<dbReference type="PROSITE" id="PS51900">
    <property type="entry name" value="CB"/>
    <property type="match status" value="1"/>
</dbReference>
<keyword evidence="2" id="KW-0229">DNA integration</keyword>
<protein>
    <submittedName>
        <fullName evidence="8">Site-specific integrase</fullName>
    </submittedName>
</protein>
<dbReference type="InterPro" id="IPR013762">
    <property type="entry name" value="Integrase-like_cat_sf"/>
</dbReference>
<feature type="domain" description="Tyr recombinase" evidence="6">
    <location>
        <begin position="186"/>
        <end position="396"/>
    </location>
</feature>
<sequence length="403" mass="45337">MSVRKRKWISPGGLEKEAWVVDYVDLRGKRRNKQFIRKKAADEFDTTVKGEMRAGTHTAETASITVNEAGDRWIANCENASLERTTVDAYRSHLELHIKPFLGVRKLTQLTVPMITDWERKLRDGTADQKPRSTAMIKRVRNDLGALLSNAMDEGLVARNVVAEMRSKRRRNGAQSERRAKRKLQVGVDIPTPEEIKAMVGAMEEYWRPILLTAIFTGLRASELRGLRWANVDLSRRELHVRERADEYKQMGRPKSEAGERTVPLPPLVVAELRRWKLKCPKTDLGLAFPSPVEGVGIVGLTYMVKRGLWPTQIAAGITKVGKNSNGKVATVAKYSGLHSLRHFFASWCINRKVDGGLELPVKMVQERLGHSTVAMTLDIYGHLFPRADDTEELAAAERALLG</sequence>
<keyword evidence="4" id="KW-0233">DNA recombination</keyword>
<dbReference type="InterPro" id="IPR002104">
    <property type="entry name" value="Integrase_catalytic"/>
</dbReference>
<gene>
    <name evidence="8" type="ORF">GCM10007857_32500</name>
</gene>
<dbReference type="InterPro" id="IPR010998">
    <property type="entry name" value="Integrase_recombinase_N"/>
</dbReference>
<dbReference type="PANTHER" id="PTHR30349:SF64">
    <property type="entry name" value="PROPHAGE INTEGRASE INTD-RELATED"/>
    <property type="match status" value="1"/>
</dbReference>
<dbReference type="InterPro" id="IPR011010">
    <property type="entry name" value="DNA_brk_join_enz"/>
</dbReference>
<dbReference type="Gene3D" id="1.10.443.10">
    <property type="entry name" value="Intergrase catalytic core"/>
    <property type="match status" value="1"/>
</dbReference>
<dbReference type="Gene3D" id="1.10.150.130">
    <property type="match status" value="1"/>
</dbReference>
<accession>A0ABQ6AZN0</accession>
<organism evidence="8 9">
    <name type="scientific">Bradyrhizobium iriomotense</name>
    <dbReference type="NCBI Taxonomy" id="441950"/>
    <lineage>
        <taxon>Bacteria</taxon>
        <taxon>Pseudomonadati</taxon>
        <taxon>Pseudomonadota</taxon>
        <taxon>Alphaproteobacteria</taxon>
        <taxon>Hyphomicrobiales</taxon>
        <taxon>Nitrobacteraceae</taxon>
        <taxon>Bradyrhizobium</taxon>
    </lineage>
</organism>
<evidence type="ECO:0000256" key="3">
    <source>
        <dbReference type="ARBA" id="ARBA00023125"/>
    </source>
</evidence>
<evidence type="ECO:0000259" key="7">
    <source>
        <dbReference type="PROSITE" id="PS51900"/>
    </source>
</evidence>
<dbReference type="EMBL" id="BSOW01000010">
    <property type="protein sequence ID" value="GLR86539.1"/>
    <property type="molecule type" value="Genomic_DNA"/>
</dbReference>
<dbReference type="RefSeq" id="WP_284267061.1">
    <property type="nucleotide sequence ID" value="NZ_BSOW01000010.1"/>
</dbReference>
<evidence type="ECO:0000256" key="5">
    <source>
        <dbReference type="PROSITE-ProRule" id="PRU01248"/>
    </source>
</evidence>
<dbReference type="InterPro" id="IPR050090">
    <property type="entry name" value="Tyrosine_recombinase_XerCD"/>
</dbReference>
<proteinExistence type="inferred from homology"/>
<dbReference type="PANTHER" id="PTHR30349">
    <property type="entry name" value="PHAGE INTEGRASE-RELATED"/>
    <property type="match status" value="1"/>
</dbReference>
<dbReference type="Proteomes" id="UP001156905">
    <property type="component" value="Unassembled WGS sequence"/>
</dbReference>
<dbReference type="InterPro" id="IPR004107">
    <property type="entry name" value="Integrase_SAM-like_N"/>
</dbReference>
<feature type="domain" description="Core-binding (CB)" evidence="7">
    <location>
        <begin position="64"/>
        <end position="152"/>
    </location>
</feature>
<comment type="caution">
    <text evidence="8">The sequence shown here is derived from an EMBL/GenBank/DDBJ whole genome shotgun (WGS) entry which is preliminary data.</text>
</comment>
<evidence type="ECO:0000259" key="6">
    <source>
        <dbReference type="PROSITE" id="PS51898"/>
    </source>
</evidence>
<evidence type="ECO:0000256" key="4">
    <source>
        <dbReference type="ARBA" id="ARBA00023172"/>
    </source>
</evidence>